<gene>
    <name evidence="3" type="ordered locus">TERTU_1653</name>
</gene>
<dbReference type="EMBL" id="CP001614">
    <property type="protein sequence ID" value="ACR12416.1"/>
    <property type="molecule type" value="Genomic_DNA"/>
</dbReference>
<keyword evidence="4" id="KW-1185">Reference proteome</keyword>
<dbReference type="InterPro" id="IPR010269">
    <property type="entry name" value="T6SS_TssC-like"/>
</dbReference>
<sequence length="478" mass="53797">MVGTLTTLDKFLASPASFDSLVSFVNTYFIEPPATAEELYCEIDQIIASIDELVISQLNAILHHPNFQKIEASWRGLWYLVVQAEGVRNLKIKLLNANWLEVTKDIERALDFDQSQLYQKIYSEEYGTPGGEPYGVIIGDYDIHHKPNAQHPDDISTLDGLADIGSAAFTPFILGASPQLLGSNNFTELGQGSRLGDVFSQSEYIRWRSLREKPEARFVGLTLPRILMRTPYRKTTGSYKGLRFRELPGNANQEAYLWGNAAYAFGGILIREFAAVGWFGHIRGVPRDLLGGGLVTNLPMDSFDTDKTGVAFKPATDILITDALEREISELGMVPLCHCYNTPFAAFYSNQSVQSVNRASNSTTAINYKLSTMLQHVLCASRVAHYIKVMIRDKVGSFLSAEECQVYLGTWLRRYTTGRHDLEWEQQARYPLREANVTVREHPEKPGQYLCVIHLVPHYQIDQMVSELELVTELVQSN</sequence>
<dbReference type="PANTHER" id="PTHR35565:SF3">
    <property type="entry name" value="TYPE VI SECRETION SYSTEM SHEATH PROTEIN TSSC1"/>
    <property type="match status" value="1"/>
</dbReference>
<dbReference type="HOGENOM" id="CLU_018386_1_0_6"/>
<evidence type="ECO:0000313" key="4">
    <source>
        <dbReference type="Proteomes" id="UP000009080"/>
    </source>
</evidence>
<evidence type="ECO:0000259" key="2">
    <source>
        <dbReference type="Pfam" id="PF18945"/>
    </source>
</evidence>
<dbReference type="KEGG" id="ttu:TERTU_1653"/>
<dbReference type="eggNOG" id="COG3517">
    <property type="taxonomic scope" value="Bacteria"/>
</dbReference>
<dbReference type="PANTHER" id="PTHR35565">
    <property type="entry name" value="CYTOPLASMIC PROTEIN-RELATED"/>
    <property type="match status" value="1"/>
</dbReference>
<accession>C5BU02</accession>
<dbReference type="InterPro" id="IPR044032">
    <property type="entry name" value="TssC1_C"/>
</dbReference>
<reference evidence="3 4" key="1">
    <citation type="journal article" date="2009" name="PLoS ONE">
        <title>The complete genome of Teredinibacter turnerae T7901: an intracellular endosymbiont of marine wood-boring bivalves (shipworms).</title>
        <authorList>
            <person name="Yang J.C."/>
            <person name="Madupu R."/>
            <person name="Durkin A.S."/>
            <person name="Ekborg N.A."/>
            <person name="Pedamallu C.S."/>
            <person name="Hostetler J.B."/>
            <person name="Radune D."/>
            <person name="Toms B.S."/>
            <person name="Henrissat B."/>
            <person name="Coutinho P.M."/>
            <person name="Schwarz S."/>
            <person name="Field L."/>
            <person name="Trindade-Silva A.E."/>
            <person name="Soares C.A.G."/>
            <person name="Elshahawi S."/>
            <person name="Hanora A."/>
            <person name="Schmidt E.W."/>
            <person name="Haygood M.G."/>
            <person name="Posfai J."/>
            <person name="Benner J."/>
            <person name="Madinger C."/>
            <person name="Nove J."/>
            <person name="Anton B."/>
            <person name="Chaudhary K."/>
            <person name="Foster J."/>
            <person name="Holman A."/>
            <person name="Kumar S."/>
            <person name="Lessard P.A."/>
            <person name="Luyten Y.A."/>
            <person name="Slatko B."/>
            <person name="Wood N."/>
            <person name="Wu B."/>
            <person name="Teplitski M."/>
            <person name="Mougous J.D."/>
            <person name="Ward N."/>
            <person name="Eisen J.A."/>
            <person name="Badger J.H."/>
            <person name="Distel D.L."/>
        </authorList>
    </citation>
    <scope>NUCLEOTIDE SEQUENCE [LARGE SCALE GENOMIC DNA]</scope>
    <source>
        <strain evidence="4">ATCC 39867 / T7901</strain>
    </source>
</reference>
<protein>
    <submittedName>
        <fullName evidence="3">Type VI secretion protein, EvpB/family</fullName>
    </submittedName>
</protein>
<dbReference type="STRING" id="377629.TERTU_1653"/>
<evidence type="ECO:0000313" key="3">
    <source>
        <dbReference type="EMBL" id="ACR12416.1"/>
    </source>
</evidence>
<dbReference type="AlphaFoldDB" id="C5BU02"/>
<proteinExistence type="predicted"/>
<feature type="domain" description="TssC1 C-terminal" evidence="2">
    <location>
        <begin position="365"/>
        <end position="474"/>
    </location>
</feature>
<dbReference type="Pfam" id="PF05943">
    <property type="entry name" value="VipB"/>
    <property type="match status" value="1"/>
</dbReference>
<dbReference type="NCBIfam" id="TIGR03355">
    <property type="entry name" value="VI_chp_2"/>
    <property type="match status" value="1"/>
</dbReference>
<dbReference type="Proteomes" id="UP000009080">
    <property type="component" value="Chromosome"/>
</dbReference>
<dbReference type="Pfam" id="PF18945">
    <property type="entry name" value="VipB_2"/>
    <property type="match status" value="1"/>
</dbReference>
<dbReference type="InterPro" id="IPR044031">
    <property type="entry name" value="TssC1_N"/>
</dbReference>
<name>C5BU02_TERTT</name>
<organism evidence="3 4">
    <name type="scientific">Teredinibacter turnerae (strain ATCC 39867 / T7901)</name>
    <dbReference type="NCBI Taxonomy" id="377629"/>
    <lineage>
        <taxon>Bacteria</taxon>
        <taxon>Pseudomonadati</taxon>
        <taxon>Pseudomonadota</taxon>
        <taxon>Gammaproteobacteria</taxon>
        <taxon>Cellvibrionales</taxon>
        <taxon>Cellvibrionaceae</taxon>
        <taxon>Teredinibacter</taxon>
    </lineage>
</organism>
<evidence type="ECO:0000259" key="1">
    <source>
        <dbReference type="Pfam" id="PF05943"/>
    </source>
</evidence>
<feature type="domain" description="TssC1 N-terminal" evidence="1">
    <location>
        <begin position="44"/>
        <end position="354"/>
    </location>
</feature>